<sequence>MAEAARQKALESLKKLLQSGDFSDLVVTCGEDEYKVHKAIVCPRSTFFASAVQFSGKEAQEGKINLPEDEPETIKLLMQYLYEGVYGPPIKEPNATTKDYFPHTCEWVNSGGFYWCNQPLCPHHDCGDGKCSYKCAAFICRECVPLPEMGLLTHSKLYKMGDKYAHHAFTSTPEHDKGLRDIVSRTISSHRSLMKKPEIEALMLELNGLASGLLKHFLEENEDNETAVKDGQGKRQKRRG</sequence>
<proteinExistence type="predicted"/>
<dbReference type="InterPro" id="IPR011333">
    <property type="entry name" value="SKP1/BTB/POZ_sf"/>
</dbReference>
<protein>
    <recommendedName>
        <fullName evidence="1">BTB domain-containing protein</fullName>
    </recommendedName>
</protein>
<dbReference type="GeneID" id="54555245"/>
<dbReference type="OrthoDB" id="6359816at2759"/>
<reference evidence="2" key="1">
    <citation type="journal article" date="2020" name="Stud. Mycol.">
        <title>101 Dothideomycetes genomes: a test case for predicting lifestyles and emergence of pathogens.</title>
        <authorList>
            <person name="Haridas S."/>
            <person name="Albert R."/>
            <person name="Binder M."/>
            <person name="Bloem J."/>
            <person name="Labutti K."/>
            <person name="Salamov A."/>
            <person name="Andreopoulos B."/>
            <person name="Baker S."/>
            <person name="Barry K."/>
            <person name="Bills G."/>
            <person name="Bluhm B."/>
            <person name="Cannon C."/>
            <person name="Castanera R."/>
            <person name="Culley D."/>
            <person name="Daum C."/>
            <person name="Ezra D."/>
            <person name="Gonzalez J."/>
            <person name="Henrissat B."/>
            <person name="Kuo A."/>
            <person name="Liang C."/>
            <person name="Lipzen A."/>
            <person name="Lutzoni F."/>
            <person name="Magnuson J."/>
            <person name="Mondo S."/>
            <person name="Nolan M."/>
            <person name="Ohm R."/>
            <person name="Pangilinan J."/>
            <person name="Park H.-J."/>
            <person name="Ramirez L."/>
            <person name="Alfaro M."/>
            <person name="Sun H."/>
            <person name="Tritt A."/>
            <person name="Yoshinaga Y."/>
            <person name="Zwiers L.-H."/>
            <person name="Turgeon B."/>
            <person name="Goodwin S."/>
            <person name="Spatafora J."/>
            <person name="Crous P."/>
            <person name="Grigoriev I."/>
        </authorList>
    </citation>
    <scope>NUCLEOTIDE SEQUENCE</scope>
    <source>
        <strain evidence="2">CBS 379.55</strain>
    </source>
</reference>
<evidence type="ECO:0000259" key="1">
    <source>
        <dbReference type="PROSITE" id="PS50097"/>
    </source>
</evidence>
<dbReference type="Proteomes" id="UP000800097">
    <property type="component" value="Unassembled WGS sequence"/>
</dbReference>
<gene>
    <name evidence="2" type="ORF">EI97DRAFT_482573</name>
</gene>
<dbReference type="PANTHER" id="PTHR47843">
    <property type="entry name" value="BTB DOMAIN-CONTAINING PROTEIN-RELATED"/>
    <property type="match status" value="1"/>
</dbReference>
<evidence type="ECO:0000313" key="2">
    <source>
        <dbReference type="EMBL" id="KAF2279791.1"/>
    </source>
</evidence>
<dbReference type="PANTHER" id="PTHR47843:SF5">
    <property type="entry name" value="BTB_POZ DOMAIN PROTEIN"/>
    <property type="match status" value="1"/>
</dbReference>
<dbReference type="PROSITE" id="PS50097">
    <property type="entry name" value="BTB"/>
    <property type="match status" value="1"/>
</dbReference>
<organism evidence="2 3">
    <name type="scientific">Westerdykella ornata</name>
    <dbReference type="NCBI Taxonomy" id="318751"/>
    <lineage>
        <taxon>Eukaryota</taxon>
        <taxon>Fungi</taxon>
        <taxon>Dikarya</taxon>
        <taxon>Ascomycota</taxon>
        <taxon>Pezizomycotina</taxon>
        <taxon>Dothideomycetes</taxon>
        <taxon>Pleosporomycetidae</taxon>
        <taxon>Pleosporales</taxon>
        <taxon>Sporormiaceae</taxon>
        <taxon>Westerdykella</taxon>
    </lineage>
</organism>
<name>A0A6A6JT55_WESOR</name>
<accession>A0A6A6JT55</accession>
<keyword evidence="3" id="KW-1185">Reference proteome</keyword>
<dbReference type="CDD" id="cd18186">
    <property type="entry name" value="BTB_POZ_ZBTB_KLHL-like"/>
    <property type="match status" value="1"/>
</dbReference>
<dbReference type="RefSeq" id="XP_033657330.1">
    <property type="nucleotide sequence ID" value="XM_033802070.1"/>
</dbReference>
<dbReference type="AlphaFoldDB" id="A0A6A6JT55"/>
<dbReference type="Gene3D" id="3.30.710.10">
    <property type="entry name" value="Potassium Channel Kv1.1, Chain A"/>
    <property type="match status" value="1"/>
</dbReference>
<dbReference type="SUPFAM" id="SSF54695">
    <property type="entry name" value="POZ domain"/>
    <property type="match status" value="1"/>
</dbReference>
<dbReference type="InterPro" id="IPR000210">
    <property type="entry name" value="BTB/POZ_dom"/>
</dbReference>
<dbReference type="EMBL" id="ML986486">
    <property type="protein sequence ID" value="KAF2279791.1"/>
    <property type="molecule type" value="Genomic_DNA"/>
</dbReference>
<feature type="domain" description="BTB" evidence="1">
    <location>
        <begin position="23"/>
        <end position="84"/>
    </location>
</feature>
<dbReference type="Pfam" id="PF00651">
    <property type="entry name" value="BTB"/>
    <property type="match status" value="1"/>
</dbReference>
<evidence type="ECO:0000313" key="3">
    <source>
        <dbReference type="Proteomes" id="UP000800097"/>
    </source>
</evidence>